<evidence type="ECO:0000313" key="4">
    <source>
        <dbReference type="Proteomes" id="UP000431826"/>
    </source>
</evidence>
<feature type="region of interest" description="Disordered" evidence="1">
    <location>
        <begin position="467"/>
        <end position="497"/>
    </location>
</feature>
<reference evidence="3 4" key="1">
    <citation type="submission" date="2019-12" db="EMBL/GenBank/DDBJ databases">
        <title>Whole genome shotgun sequence of Streptomyces tubercidicus NBRC 13090.</title>
        <authorList>
            <person name="Ichikawa N."/>
            <person name="Kimura A."/>
            <person name="Kitahashi Y."/>
            <person name="Komaki H."/>
            <person name="Tamura T."/>
        </authorList>
    </citation>
    <scope>NUCLEOTIDE SEQUENCE [LARGE SCALE GENOMIC DNA]</scope>
    <source>
        <strain evidence="3 4">NBRC 13090</strain>
    </source>
</reference>
<dbReference type="AlphaFoldDB" id="A0A640UQB3"/>
<dbReference type="InterPro" id="IPR046538">
    <property type="entry name" value="DUF6603"/>
</dbReference>
<dbReference type="RefSeq" id="WP_336298769.1">
    <property type="nucleotide sequence ID" value="NZ_CP114205.1"/>
</dbReference>
<sequence>MTVGMLKEWLGSISSNGDLSLPDGLPDELGDLKNAVNIKALTDWFTIGDSLTDVDPDAGNLCLRGAVAPNAPLVSLRFFADDDSDSVADGVEIVGVRIALSLKDHPVMSILSGIGLQDLRLVYKIGMLDGAAVREVYAQAELPTQGGESLLITSVLGFNAWQKSFEFIVEPGSGKEGNLLEEFFGLFDADLPPFLKDVIVERLVLAYDRGAASSGFRVEVDTRLQLGDITADLDVKVALTKRSDGQGYAQEYTARLVLEAPAQGGDEGERIRLGFLGAIGNPSKGVWELSAAMENSGEELTLSHLAAAVGVEVPSDLAPFVPAFHSASCTYRFPTVPSAPGWLVVSVAVGRVGVVVASVPTEGQGPTTAARLVAVRGEVGARMSDLPLVGEAIPPAGDVVVTGVQFLYADSAWPAARVQALNALLRGLPGANEGLLPVPPAEPLVRGLLVWASLTIGGKALAPLVVRPNGTGASPPPPPPRPLSRPDAPASPDASGDAVVLGRERAAAGQERSDSAQQLDQASGPVRISQVSLGYANGWLTVAFDAVMTLGPVQLVLLGLGLAIDGELNVEPRLRGAGVQLDKPPLRISGMVERRTGSEIAPGLKEQFVGLASVETGFFALRAAGSYAKAKDGWSSMFLFGEISGGERGLFGPPPFRVVGISLGFGVNSTVRTPTIAQVSQFPLVHRLDGSGSGETPEQVLAKLAGPGGWITPREGQYWGAGGIEFSSFEFIRSRALLLVEGGESWKVLLIGRTTIDLPRNRSADKQPIARLVIDLAIGYHHDQGLFSMDAVIAPGSYVIDPAAELTGGLSLYIWGKDRTAQGGGKGFVFTLGGYHPRFKRPAYYPNPPRVGWRWQRGPVTIRGQVYAALTDGAFMAGGELSASYDQGHGIQLQAWFTAWLDALVQWKPFYFDLSMGLNIGVAATVKVLFVRVRISLEVGVSLDLWGPPIGGRAKVKIWFITFTINFGNSRDGAPAIEWPEFRVQLPAPLSLTPLWGLLADVDPEETAARSAAGEPVLVSCEGFAVRTEAAVPASRIIYNDEPLPGAEGSPIDIRPMGLREVVSEHHVTLTSDIGASLADWRVAAYRQDMPKAMWGAPLRKPADVLDGDGLLSNCLAGVTFEIPRPELAPSVGRVDAEALKADKRPDAPIPLLGSEEEGAASVVDERSIAAIVAPGTGIAAEATAAARSSVHAALAGLGLAPGTDDPLTRYAELAQTTFTNPPMTTAAER</sequence>
<organism evidence="3 4">
    <name type="scientific">Streptomyces tubercidicus</name>
    <dbReference type="NCBI Taxonomy" id="47759"/>
    <lineage>
        <taxon>Bacteria</taxon>
        <taxon>Bacillati</taxon>
        <taxon>Actinomycetota</taxon>
        <taxon>Actinomycetes</taxon>
        <taxon>Kitasatosporales</taxon>
        <taxon>Streptomycetaceae</taxon>
        <taxon>Streptomyces</taxon>
    </lineage>
</organism>
<evidence type="ECO:0000256" key="1">
    <source>
        <dbReference type="SAM" id="MobiDB-lite"/>
    </source>
</evidence>
<dbReference type="EMBL" id="BLIR01000001">
    <property type="protein sequence ID" value="GFE36286.1"/>
    <property type="molecule type" value="Genomic_DNA"/>
</dbReference>
<dbReference type="Pfam" id="PF20248">
    <property type="entry name" value="DUF6603"/>
    <property type="match status" value="1"/>
</dbReference>
<dbReference type="Proteomes" id="UP000431826">
    <property type="component" value="Unassembled WGS sequence"/>
</dbReference>
<accession>A0A640UQB3</accession>
<feature type="compositionally biased region" description="Low complexity" evidence="1">
    <location>
        <begin position="485"/>
        <end position="495"/>
    </location>
</feature>
<dbReference type="GeneID" id="96282131"/>
<keyword evidence="4" id="KW-1185">Reference proteome</keyword>
<proteinExistence type="predicted"/>
<feature type="domain" description="DUF6603" evidence="2">
    <location>
        <begin position="520"/>
        <end position="995"/>
    </location>
</feature>
<comment type="caution">
    <text evidence="3">The sequence shown here is derived from an EMBL/GenBank/DDBJ whole genome shotgun (WGS) entry which is preliminary data.</text>
</comment>
<gene>
    <name evidence="3" type="ORF">Stube_09590</name>
</gene>
<protein>
    <recommendedName>
        <fullName evidence="2">DUF6603 domain-containing protein</fullName>
    </recommendedName>
</protein>
<name>A0A640UQB3_9ACTN</name>
<evidence type="ECO:0000313" key="3">
    <source>
        <dbReference type="EMBL" id="GFE36286.1"/>
    </source>
</evidence>
<feature type="compositionally biased region" description="Pro residues" evidence="1">
    <location>
        <begin position="474"/>
        <end position="483"/>
    </location>
</feature>
<evidence type="ECO:0000259" key="2">
    <source>
        <dbReference type="Pfam" id="PF20248"/>
    </source>
</evidence>